<keyword evidence="6" id="KW-1185">Reference proteome</keyword>
<feature type="region of interest" description="Disordered" evidence="3">
    <location>
        <begin position="399"/>
        <end position="426"/>
    </location>
</feature>
<evidence type="ECO:0000256" key="1">
    <source>
        <dbReference type="ARBA" id="ARBA00022443"/>
    </source>
</evidence>
<dbReference type="Pfam" id="PF00018">
    <property type="entry name" value="SH3_1"/>
    <property type="match status" value="1"/>
</dbReference>
<evidence type="ECO:0000256" key="2">
    <source>
        <dbReference type="PROSITE-ProRule" id="PRU00192"/>
    </source>
</evidence>
<proteinExistence type="predicted"/>
<dbReference type="SMART" id="SM00326">
    <property type="entry name" value="SH3"/>
    <property type="match status" value="3"/>
</dbReference>
<evidence type="ECO:0000313" key="5">
    <source>
        <dbReference type="EMBL" id="GET92719.1"/>
    </source>
</evidence>
<dbReference type="Pfam" id="PF07653">
    <property type="entry name" value="SH3_2"/>
    <property type="match status" value="1"/>
</dbReference>
<feature type="compositionally biased region" description="Basic and acidic residues" evidence="3">
    <location>
        <begin position="8"/>
        <end position="17"/>
    </location>
</feature>
<dbReference type="SUPFAM" id="SSF50044">
    <property type="entry name" value="SH3-domain"/>
    <property type="match status" value="3"/>
</dbReference>
<dbReference type="PANTHER" id="PTHR45929:SF3">
    <property type="entry name" value="JAK PATHWAY SIGNAL TRANSDUCTION ADAPTOR MOLECULE"/>
    <property type="match status" value="1"/>
</dbReference>
<feature type="compositionally biased region" description="Basic and acidic residues" evidence="3">
    <location>
        <begin position="414"/>
        <end position="424"/>
    </location>
</feature>
<protein>
    <recommendedName>
        <fullName evidence="4">SH3 domain-containing protein</fullName>
    </recommendedName>
</protein>
<evidence type="ECO:0000256" key="3">
    <source>
        <dbReference type="SAM" id="MobiDB-lite"/>
    </source>
</evidence>
<evidence type="ECO:0000259" key="4">
    <source>
        <dbReference type="PROSITE" id="PS50002"/>
    </source>
</evidence>
<dbReference type="InterPro" id="IPR050670">
    <property type="entry name" value="STAM"/>
</dbReference>
<dbReference type="VEuPathDB" id="TriTrypDB:LtaPh_3521000"/>
<accession>A0A640KYW2</accession>
<dbReference type="OrthoDB" id="2015333at2759"/>
<dbReference type="PRINTS" id="PR00452">
    <property type="entry name" value="SH3DOMAIN"/>
</dbReference>
<gene>
    <name evidence="5" type="ORF">LtaPh_3521000</name>
</gene>
<sequence>MDNLQRSYGEERQKIREPSTSASSAVEAVLRFAVIDTNRGADNPAKADRVASEDNTEQCIALIDYHALADDEISFKAGDVISVTGKGAACGFWEGYVAIPVSSALATAKLSDAEQNSSPWHPPNASLPSPHFQPRCTRGLFPNCLVTSNMCMKHSLSQYALQNVALCLYAYQATDAGEMSFVPGDVITAVRPSSSPGWWYGVKSSGPPWMAPGKAASSRFVDPAAATDSSAPHPARKTRATKGAALQGRTTAPAGDGKGEERLFPTNFVTCDVVQAHFNFTGRQRHELSCKVGDIIQVHRRWNDGWWEGSLRGRRGIFPSNYTIPNTTTTAPPLFCARCRTVYTSSVFYSTCSTCMAEERVEDAMMQTMDAYVRGKAAKLDLFANVDIGLPTLSEASSANEGDIRVAKPSRQSSHKDNPDDSRYLTRGRSTFVSTTSNDAAICHPRQRRHGGSRLSETRVPLLTEKDIADLASNRVKLME</sequence>
<organism evidence="5 6">
    <name type="scientific">Leishmania tarentolae</name>
    <name type="common">Sauroleishmania tarentolae</name>
    <dbReference type="NCBI Taxonomy" id="5689"/>
    <lineage>
        <taxon>Eukaryota</taxon>
        <taxon>Discoba</taxon>
        <taxon>Euglenozoa</taxon>
        <taxon>Kinetoplastea</taxon>
        <taxon>Metakinetoplastina</taxon>
        <taxon>Trypanosomatida</taxon>
        <taxon>Trypanosomatidae</taxon>
        <taxon>Leishmaniinae</taxon>
        <taxon>Leishmania</taxon>
        <taxon>lizard Leishmania</taxon>
    </lineage>
</organism>
<dbReference type="EMBL" id="BLBS01000056">
    <property type="protein sequence ID" value="GET92719.1"/>
    <property type="molecule type" value="Genomic_DNA"/>
</dbReference>
<dbReference type="InterPro" id="IPR001452">
    <property type="entry name" value="SH3_domain"/>
</dbReference>
<dbReference type="InterPro" id="IPR036028">
    <property type="entry name" value="SH3-like_dom_sf"/>
</dbReference>
<dbReference type="Pfam" id="PF14604">
    <property type="entry name" value="SH3_9"/>
    <property type="match status" value="1"/>
</dbReference>
<reference evidence="5" key="1">
    <citation type="submission" date="2019-11" db="EMBL/GenBank/DDBJ databases">
        <title>Leishmania tarentolae CDS.</title>
        <authorList>
            <person name="Goto Y."/>
            <person name="Yamagishi J."/>
        </authorList>
    </citation>
    <scope>NUCLEOTIDE SEQUENCE [LARGE SCALE GENOMIC DNA]</scope>
    <source>
        <strain evidence="5">Parrot Tar II</strain>
    </source>
</reference>
<keyword evidence="1 2" id="KW-0728">SH3 domain</keyword>
<feature type="domain" description="SH3" evidence="4">
    <location>
        <begin position="269"/>
        <end position="328"/>
    </location>
</feature>
<comment type="caution">
    <text evidence="5">The sequence shown here is derived from an EMBL/GenBank/DDBJ whole genome shotgun (WGS) entry which is preliminary data.</text>
</comment>
<dbReference type="CDD" id="cd00174">
    <property type="entry name" value="SH3"/>
    <property type="match status" value="2"/>
</dbReference>
<evidence type="ECO:0000313" key="6">
    <source>
        <dbReference type="Proteomes" id="UP000419144"/>
    </source>
</evidence>
<dbReference type="Gene3D" id="2.30.30.40">
    <property type="entry name" value="SH3 Domains"/>
    <property type="match status" value="3"/>
</dbReference>
<feature type="region of interest" description="Disordered" evidence="3">
    <location>
        <begin position="223"/>
        <end position="259"/>
    </location>
</feature>
<feature type="domain" description="SH3" evidence="4">
    <location>
        <begin position="160"/>
        <end position="225"/>
    </location>
</feature>
<dbReference type="PROSITE" id="PS50002">
    <property type="entry name" value="SH3"/>
    <property type="match status" value="2"/>
</dbReference>
<feature type="region of interest" description="Disordered" evidence="3">
    <location>
        <begin position="1"/>
        <end position="23"/>
    </location>
</feature>
<name>A0A640KYW2_LEITA</name>
<dbReference type="AlphaFoldDB" id="A0A640KYW2"/>
<dbReference type="PANTHER" id="PTHR45929">
    <property type="entry name" value="JAK PATHWAY SIGNAL TRANSDUCTION ADAPTOR MOLECULE"/>
    <property type="match status" value="1"/>
</dbReference>
<dbReference type="Proteomes" id="UP000419144">
    <property type="component" value="Unassembled WGS sequence"/>
</dbReference>